<dbReference type="Proteomes" id="UP000622687">
    <property type="component" value="Unassembled WGS sequence"/>
</dbReference>
<evidence type="ECO:0000313" key="10">
    <source>
        <dbReference type="Proteomes" id="UP000622687"/>
    </source>
</evidence>
<gene>
    <name evidence="9" type="ORF">I6U51_14665</name>
</gene>
<keyword evidence="4" id="KW-1003">Cell membrane</keyword>
<keyword evidence="6 8" id="KW-1133">Transmembrane helix</keyword>
<dbReference type="GO" id="GO:0005886">
    <property type="term" value="C:plasma membrane"/>
    <property type="evidence" value="ECO:0007669"/>
    <property type="project" value="UniProtKB-SubCell"/>
</dbReference>
<feature type="transmembrane region" description="Helical" evidence="8">
    <location>
        <begin position="6"/>
        <end position="23"/>
    </location>
</feature>
<dbReference type="InterPro" id="IPR038770">
    <property type="entry name" value="Na+/solute_symporter_sf"/>
</dbReference>
<feature type="transmembrane region" description="Helical" evidence="8">
    <location>
        <begin position="35"/>
        <end position="55"/>
    </location>
</feature>
<dbReference type="Gene3D" id="1.20.1530.20">
    <property type="match status" value="1"/>
</dbReference>
<dbReference type="Pfam" id="PF03547">
    <property type="entry name" value="Mem_trans"/>
    <property type="match status" value="2"/>
</dbReference>
<comment type="similarity">
    <text evidence="2">Belongs to the auxin efflux carrier (TC 2.A.69) family.</text>
</comment>
<feature type="transmembrane region" description="Helical" evidence="8">
    <location>
        <begin position="281"/>
        <end position="300"/>
    </location>
</feature>
<sequence>MKNNIINQVIILSLIMIVGVYARKKDILSKEASKSFSNFLTNVTLPCLLISSFNYSYSQDMIEKARIMFAYSIIIHIVLILVSRVLTFKYPENSKKVLRFATIFSNCGFMGYPVLESLFGKIGIFYGAIFNIPFNIFMFSIGIMIYTGKKDLKTLKEVLVNSAIIATILGLIIFSFSIKLPYPLFTAMSIVGSMTTPLSMIIVGAMLSEIRVKDIFSGTLVYYVSFLRLIAVPFLTLGILKLLNADKLLMQIAVIIEAMPAAVLASVLAEKYGADTALASRSVFISTIISMITIPFIVMFL</sequence>
<keyword evidence="5 8" id="KW-0812">Transmembrane</keyword>
<evidence type="ECO:0000256" key="3">
    <source>
        <dbReference type="ARBA" id="ARBA00022448"/>
    </source>
</evidence>
<evidence type="ECO:0000256" key="1">
    <source>
        <dbReference type="ARBA" id="ARBA00004651"/>
    </source>
</evidence>
<dbReference type="PANTHER" id="PTHR36838">
    <property type="entry name" value="AUXIN EFFLUX CARRIER FAMILY PROTEIN"/>
    <property type="match status" value="1"/>
</dbReference>
<evidence type="ECO:0000256" key="8">
    <source>
        <dbReference type="SAM" id="Phobius"/>
    </source>
</evidence>
<evidence type="ECO:0000256" key="6">
    <source>
        <dbReference type="ARBA" id="ARBA00022989"/>
    </source>
</evidence>
<dbReference type="InterPro" id="IPR004776">
    <property type="entry name" value="Mem_transp_PIN-like"/>
</dbReference>
<accession>A0A934I2P5</accession>
<dbReference type="GO" id="GO:0055085">
    <property type="term" value="P:transmembrane transport"/>
    <property type="evidence" value="ECO:0007669"/>
    <property type="project" value="InterPro"/>
</dbReference>
<reference evidence="9" key="1">
    <citation type="submission" date="2020-12" db="EMBL/GenBank/DDBJ databases">
        <title>Clostridium thailandense sp. nov., a novel acetogenic bacterium isolated from peat land soil in Thailand.</title>
        <authorList>
            <person name="Chaikitkaew S."/>
            <person name="Birkeland N.K."/>
        </authorList>
    </citation>
    <scope>NUCLEOTIDE SEQUENCE</scope>
    <source>
        <strain evidence="9">DSM 17425</strain>
    </source>
</reference>
<feature type="transmembrane region" description="Helical" evidence="8">
    <location>
        <begin position="98"/>
        <end position="118"/>
    </location>
</feature>
<evidence type="ECO:0000256" key="7">
    <source>
        <dbReference type="ARBA" id="ARBA00023136"/>
    </source>
</evidence>
<feature type="transmembrane region" description="Helical" evidence="8">
    <location>
        <begin position="184"/>
        <end position="208"/>
    </location>
</feature>
<dbReference type="RefSeq" id="WP_211143346.1">
    <property type="nucleotide sequence ID" value="NZ_JAEEGB010000016.1"/>
</dbReference>
<comment type="caution">
    <text evidence="9">The sequence shown here is derived from an EMBL/GenBank/DDBJ whole genome shotgun (WGS) entry which is preliminary data.</text>
</comment>
<evidence type="ECO:0000256" key="2">
    <source>
        <dbReference type="ARBA" id="ARBA00010145"/>
    </source>
</evidence>
<feature type="transmembrane region" description="Helical" evidence="8">
    <location>
        <begin position="124"/>
        <end position="146"/>
    </location>
</feature>
<organism evidence="9 10">
    <name type="scientific">Clostridium aciditolerans</name>
    <dbReference type="NCBI Taxonomy" id="339861"/>
    <lineage>
        <taxon>Bacteria</taxon>
        <taxon>Bacillati</taxon>
        <taxon>Bacillota</taxon>
        <taxon>Clostridia</taxon>
        <taxon>Eubacteriales</taxon>
        <taxon>Clostridiaceae</taxon>
        <taxon>Clostridium</taxon>
    </lineage>
</organism>
<feature type="transmembrane region" description="Helical" evidence="8">
    <location>
        <begin position="248"/>
        <end position="269"/>
    </location>
</feature>
<protein>
    <submittedName>
        <fullName evidence="9">AEC family transporter</fullName>
    </submittedName>
</protein>
<feature type="transmembrane region" description="Helical" evidence="8">
    <location>
        <begin position="220"/>
        <end position="242"/>
    </location>
</feature>
<dbReference type="PANTHER" id="PTHR36838:SF1">
    <property type="entry name" value="SLR1864 PROTEIN"/>
    <property type="match status" value="1"/>
</dbReference>
<evidence type="ECO:0000313" key="9">
    <source>
        <dbReference type="EMBL" id="MBI6873926.1"/>
    </source>
</evidence>
<name>A0A934I2P5_9CLOT</name>
<dbReference type="EMBL" id="JAEEGB010000016">
    <property type="protein sequence ID" value="MBI6873926.1"/>
    <property type="molecule type" value="Genomic_DNA"/>
</dbReference>
<comment type="subcellular location">
    <subcellularLocation>
        <location evidence="1">Cell membrane</location>
        <topology evidence="1">Multi-pass membrane protein</topology>
    </subcellularLocation>
</comment>
<feature type="transmembrane region" description="Helical" evidence="8">
    <location>
        <begin position="67"/>
        <end position="86"/>
    </location>
</feature>
<proteinExistence type="inferred from homology"/>
<dbReference type="AlphaFoldDB" id="A0A934I2P5"/>
<keyword evidence="10" id="KW-1185">Reference proteome</keyword>
<keyword evidence="3" id="KW-0813">Transport</keyword>
<evidence type="ECO:0000256" key="4">
    <source>
        <dbReference type="ARBA" id="ARBA00022475"/>
    </source>
</evidence>
<feature type="transmembrane region" description="Helical" evidence="8">
    <location>
        <begin position="158"/>
        <end position="178"/>
    </location>
</feature>
<keyword evidence="7 8" id="KW-0472">Membrane</keyword>
<evidence type="ECO:0000256" key="5">
    <source>
        <dbReference type="ARBA" id="ARBA00022692"/>
    </source>
</evidence>